<sequence>MLQRFGLRAASAALAAVTVLSACGRPTPPKPSPTTAPRLDGAAGVGGAGATSAAIPPRCAAGNLAIVARDAGRSGGQHGVVLIFTNAGDGPCRFYGYPGVAGLDAADKQITQARRAKSGPLGGLPEDRPIPHIDVAAGQAASALLEAADGACEPFAGLLVTPPDETQSFRIAWPSKGCADLQVHPIVAGVTGQFH</sequence>
<protein>
    <submittedName>
        <fullName evidence="4">DUF4232 domain-containing protein</fullName>
    </submittedName>
</protein>
<feature type="signal peptide" evidence="2">
    <location>
        <begin position="1"/>
        <end position="22"/>
    </location>
</feature>
<dbReference type="PROSITE" id="PS51257">
    <property type="entry name" value="PROKAR_LIPOPROTEIN"/>
    <property type="match status" value="1"/>
</dbReference>
<dbReference type="RefSeq" id="WP_344077433.1">
    <property type="nucleotide sequence ID" value="NZ_BAAALS010000004.1"/>
</dbReference>
<proteinExistence type="predicted"/>
<gene>
    <name evidence="4" type="ORF">GCM10009681_10580</name>
</gene>
<feature type="chain" id="PRO_5046144552" evidence="2">
    <location>
        <begin position="23"/>
        <end position="195"/>
    </location>
</feature>
<evidence type="ECO:0000256" key="2">
    <source>
        <dbReference type="SAM" id="SignalP"/>
    </source>
</evidence>
<evidence type="ECO:0000256" key="1">
    <source>
        <dbReference type="SAM" id="MobiDB-lite"/>
    </source>
</evidence>
<dbReference type="InterPro" id="IPR025326">
    <property type="entry name" value="DUF4232"/>
</dbReference>
<evidence type="ECO:0000313" key="4">
    <source>
        <dbReference type="EMBL" id="GAA1741700.1"/>
    </source>
</evidence>
<organism evidence="4 5">
    <name type="scientific">Luedemannella helvata</name>
    <dbReference type="NCBI Taxonomy" id="349315"/>
    <lineage>
        <taxon>Bacteria</taxon>
        <taxon>Bacillati</taxon>
        <taxon>Actinomycetota</taxon>
        <taxon>Actinomycetes</taxon>
        <taxon>Micromonosporales</taxon>
        <taxon>Micromonosporaceae</taxon>
        <taxon>Luedemannella</taxon>
    </lineage>
</organism>
<reference evidence="4 5" key="1">
    <citation type="journal article" date="2019" name="Int. J. Syst. Evol. Microbiol.">
        <title>The Global Catalogue of Microorganisms (GCM) 10K type strain sequencing project: providing services to taxonomists for standard genome sequencing and annotation.</title>
        <authorList>
            <consortium name="The Broad Institute Genomics Platform"/>
            <consortium name="The Broad Institute Genome Sequencing Center for Infectious Disease"/>
            <person name="Wu L."/>
            <person name="Ma J."/>
        </authorList>
    </citation>
    <scope>NUCLEOTIDE SEQUENCE [LARGE SCALE GENOMIC DNA]</scope>
    <source>
        <strain evidence="4 5">JCM 13249</strain>
    </source>
</reference>
<dbReference type="Proteomes" id="UP001500655">
    <property type="component" value="Unassembled WGS sequence"/>
</dbReference>
<dbReference type="Pfam" id="PF14016">
    <property type="entry name" value="DUF4232"/>
    <property type="match status" value="1"/>
</dbReference>
<dbReference type="EMBL" id="BAAALS010000004">
    <property type="protein sequence ID" value="GAA1741700.1"/>
    <property type="molecule type" value="Genomic_DNA"/>
</dbReference>
<feature type="region of interest" description="Disordered" evidence="1">
    <location>
        <begin position="23"/>
        <end position="47"/>
    </location>
</feature>
<keyword evidence="2" id="KW-0732">Signal</keyword>
<evidence type="ECO:0000313" key="5">
    <source>
        <dbReference type="Proteomes" id="UP001500655"/>
    </source>
</evidence>
<name>A0ABN2JWS5_9ACTN</name>
<feature type="domain" description="DUF4232" evidence="3">
    <location>
        <begin position="59"/>
        <end position="184"/>
    </location>
</feature>
<comment type="caution">
    <text evidence="4">The sequence shown here is derived from an EMBL/GenBank/DDBJ whole genome shotgun (WGS) entry which is preliminary data.</text>
</comment>
<accession>A0ABN2JWS5</accession>
<evidence type="ECO:0000259" key="3">
    <source>
        <dbReference type="Pfam" id="PF14016"/>
    </source>
</evidence>
<keyword evidence="5" id="KW-1185">Reference proteome</keyword>